<dbReference type="SMART" id="SM00409">
    <property type="entry name" value="IG"/>
    <property type="match status" value="1"/>
</dbReference>
<feature type="chain" id="PRO_5027709908" evidence="3">
    <location>
        <begin position="35"/>
        <end position="232"/>
    </location>
</feature>
<keyword evidence="5" id="KW-1185">Reference proteome</keyword>
<name>A0A6P9BX39_PANGU</name>
<dbReference type="Pfam" id="PF07686">
    <property type="entry name" value="V-set"/>
    <property type="match status" value="1"/>
</dbReference>
<dbReference type="Gene3D" id="2.60.40.10">
    <property type="entry name" value="Immunoglobulins"/>
    <property type="match status" value="1"/>
</dbReference>
<dbReference type="KEGG" id="pgut:117667197"/>
<evidence type="ECO:0000313" key="5">
    <source>
        <dbReference type="Proteomes" id="UP001652622"/>
    </source>
</evidence>
<keyword evidence="1 3" id="KW-0732">Signal</keyword>
<dbReference type="InterPro" id="IPR013106">
    <property type="entry name" value="Ig_V-set"/>
</dbReference>
<dbReference type="PANTHER" id="PTHR23268">
    <property type="entry name" value="T-CELL RECEPTOR BETA CHAIN"/>
    <property type="match status" value="1"/>
</dbReference>
<dbReference type="InterPro" id="IPR013783">
    <property type="entry name" value="Ig-like_fold"/>
</dbReference>
<gene>
    <name evidence="6" type="primary">LOC117667197</name>
</gene>
<proteinExistence type="predicted"/>
<dbReference type="Proteomes" id="UP001652622">
    <property type="component" value="Unplaced"/>
</dbReference>
<dbReference type="InterPro" id="IPR007110">
    <property type="entry name" value="Ig-like_dom"/>
</dbReference>
<dbReference type="GO" id="GO:0007166">
    <property type="term" value="P:cell surface receptor signaling pathway"/>
    <property type="evidence" value="ECO:0007669"/>
    <property type="project" value="TreeGrafter"/>
</dbReference>
<accession>A0A6P9BX39</accession>
<dbReference type="GO" id="GO:0002376">
    <property type="term" value="P:immune system process"/>
    <property type="evidence" value="ECO:0007669"/>
    <property type="project" value="UniProtKB-KW"/>
</dbReference>
<dbReference type="InterPro" id="IPR003599">
    <property type="entry name" value="Ig_sub"/>
</dbReference>
<evidence type="ECO:0000313" key="6">
    <source>
        <dbReference type="RefSeq" id="XP_034276303.1"/>
    </source>
</evidence>
<dbReference type="GO" id="GO:0005886">
    <property type="term" value="C:plasma membrane"/>
    <property type="evidence" value="ECO:0007669"/>
    <property type="project" value="TreeGrafter"/>
</dbReference>
<feature type="domain" description="Ig-like" evidence="4">
    <location>
        <begin position="35"/>
        <end position="151"/>
    </location>
</feature>
<keyword evidence="2" id="KW-0391">Immunity</keyword>
<organism evidence="5 6">
    <name type="scientific">Pantherophis guttatus</name>
    <name type="common">Corn snake</name>
    <name type="synonym">Elaphe guttata</name>
    <dbReference type="NCBI Taxonomy" id="94885"/>
    <lineage>
        <taxon>Eukaryota</taxon>
        <taxon>Metazoa</taxon>
        <taxon>Chordata</taxon>
        <taxon>Craniata</taxon>
        <taxon>Vertebrata</taxon>
        <taxon>Euteleostomi</taxon>
        <taxon>Lepidosauria</taxon>
        <taxon>Squamata</taxon>
        <taxon>Bifurcata</taxon>
        <taxon>Unidentata</taxon>
        <taxon>Episquamata</taxon>
        <taxon>Toxicofera</taxon>
        <taxon>Serpentes</taxon>
        <taxon>Colubroidea</taxon>
        <taxon>Colubridae</taxon>
        <taxon>Colubrinae</taxon>
        <taxon>Pantherophis</taxon>
    </lineage>
</organism>
<dbReference type="InterPro" id="IPR050413">
    <property type="entry name" value="TCR_beta_variable"/>
</dbReference>
<dbReference type="InParanoid" id="A0A6P9BX39"/>
<dbReference type="AlphaFoldDB" id="A0A6P9BX39"/>
<reference evidence="6" key="1">
    <citation type="submission" date="2025-08" db="UniProtKB">
        <authorList>
            <consortium name="RefSeq"/>
        </authorList>
    </citation>
    <scope>IDENTIFICATION</scope>
    <source>
        <tissue evidence="6">Blood</tissue>
    </source>
</reference>
<dbReference type="SUPFAM" id="SSF48726">
    <property type="entry name" value="Immunoglobulin"/>
    <property type="match status" value="1"/>
</dbReference>
<dbReference type="SMART" id="SM00406">
    <property type="entry name" value="IGv"/>
    <property type="match status" value="1"/>
</dbReference>
<evidence type="ECO:0000259" key="4">
    <source>
        <dbReference type="PROSITE" id="PS50835"/>
    </source>
</evidence>
<sequence>MAPTPLHSCSGLLGLRFSHVLLAFWCTFVDSGSALTVIQTPSFVNDSTGQSISFHCSVDNTDYHFSWYRQLPGKSELEVLGYLYTYSTTLEEIPPELKGRLEGKGSKLDNPPRREMRLELSKLQANDTGFYLCAAVNTVKEKGTVAGAKLSIRNKSALYTFLLLSVFYLTSMGNPVLHPSGLIFKTAFGQFMPFGCPELPIFTWAVSRCSSSNSSYGLGFQFKFALLLLSAS</sequence>
<dbReference type="InterPro" id="IPR036179">
    <property type="entry name" value="Ig-like_dom_sf"/>
</dbReference>
<dbReference type="GeneID" id="117667197"/>
<feature type="signal peptide" evidence="3">
    <location>
        <begin position="1"/>
        <end position="34"/>
    </location>
</feature>
<evidence type="ECO:0000256" key="2">
    <source>
        <dbReference type="ARBA" id="ARBA00022859"/>
    </source>
</evidence>
<evidence type="ECO:0000256" key="3">
    <source>
        <dbReference type="SAM" id="SignalP"/>
    </source>
</evidence>
<evidence type="ECO:0000256" key="1">
    <source>
        <dbReference type="ARBA" id="ARBA00022729"/>
    </source>
</evidence>
<dbReference type="RefSeq" id="XP_034276303.1">
    <property type="nucleotide sequence ID" value="XM_034420412.1"/>
</dbReference>
<dbReference type="PROSITE" id="PS50835">
    <property type="entry name" value="IG_LIKE"/>
    <property type="match status" value="1"/>
</dbReference>
<protein>
    <submittedName>
        <fullName evidence="6">Uncharacterized protein LOC117667197</fullName>
    </submittedName>
</protein>